<dbReference type="Gene3D" id="1.10.10.60">
    <property type="entry name" value="Homeodomain-like"/>
    <property type="match status" value="1"/>
</dbReference>
<dbReference type="InterPro" id="IPR011075">
    <property type="entry name" value="TetR_C"/>
</dbReference>
<proteinExistence type="predicted"/>
<dbReference type="SUPFAM" id="SSF48498">
    <property type="entry name" value="Tetracyclin repressor-like, C-terminal domain"/>
    <property type="match status" value="1"/>
</dbReference>
<dbReference type="GO" id="GO:0003677">
    <property type="term" value="F:DNA binding"/>
    <property type="evidence" value="ECO:0007669"/>
    <property type="project" value="UniProtKB-UniRule"/>
</dbReference>
<dbReference type="InterPro" id="IPR009057">
    <property type="entry name" value="Homeodomain-like_sf"/>
</dbReference>
<dbReference type="PANTHER" id="PTHR47506:SF10">
    <property type="entry name" value="TRANSCRIPTIONAL REGULATORY PROTEIN"/>
    <property type="match status" value="1"/>
</dbReference>
<accession>A0A2T3NJV2</accession>
<evidence type="ECO:0000259" key="5">
    <source>
        <dbReference type="PROSITE" id="PS50977"/>
    </source>
</evidence>
<keyword evidence="2 4" id="KW-0238">DNA-binding</keyword>
<sequence>MATKAKFDRDLVVQKATDLYWQKGFNGTSMRNLQDVIDMRPGSIYAAFGSKEGLYKEALVHYAGLSATALNNSLKEAGSPLTGLALFTRKVVVDTQQGAPNGMCMLQKSVAELTDEQPELLAFAQQLLQQAEARFTELLKQSQLEGELSEDKDPKQLARYLQVQILGLRNYARVNRQTLSQQELTQLVDAIFTQPPFK</sequence>
<dbReference type="Proteomes" id="UP000241346">
    <property type="component" value="Unassembled WGS sequence"/>
</dbReference>
<evidence type="ECO:0000256" key="2">
    <source>
        <dbReference type="ARBA" id="ARBA00023125"/>
    </source>
</evidence>
<dbReference type="Pfam" id="PF16925">
    <property type="entry name" value="TetR_C_13"/>
    <property type="match status" value="1"/>
</dbReference>
<dbReference type="OrthoDB" id="270177at2"/>
<keyword evidence="3" id="KW-0804">Transcription</keyword>
<evidence type="ECO:0000313" key="6">
    <source>
        <dbReference type="EMBL" id="PSW15796.1"/>
    </source>
</evidence>
<dbReference type="RefSeq" id="WP_107296414.1">
    <property type="nucleotide sequence ID" value="NZ_PYMB01000001.1"/>
</dbReference>
<dbReference type="PANTHER" id="PTHR47506">
    <property type="entry name" value="TRANSCRIPTIONAL REGULATORY PROTEIN"/>
    <property type="match status" value="1"/>
</dbReference>
<feature type="domain" description="HTH tetR-type" evidence="5">
    <location>
        <begin position="6"/>
        <end position="66"/>
    </location>
</feature>
<dbReference type="PROSITE" id="PS50977">
    <property type="entry name" value="HTH_TETR_2"/>
    <property type="match status" value="1"/>
</dbReference>
<evidence type="ECO:0000256" key="1">
    <source>
        <dbReference type="ARBA" id="ARBA00023015"/>
    </source>
</evidence>
<protein>
    <submittedName>
        <fullName evidence="6">TetR family transcriptional regulator</fullName>
    </submittedName>
</protein>
<dbReference type="Pfam" id="PF00440">
    <property type="entry name" value="TetR_N"/>
    <property type="match status" value="1"/>
</dbReference>
<feature type="DNA-binding region" description="H-T-H motif" evidence="4">
    <location>
        <begin position="29"/>
        <end position="48"/>
    </location>
</feature>
<keyword evidence="1" id="KW-0805">Transcription regulation</keyword>
<gene>
    <name evidence="6" type="ORF">C9J01_01915</name>
</gene>
<dbReference type="EMBL" id="PYMB01000001">
    <property type="protein sequence ID" value="PSW15796.1"/>
    <property type="molecule type" value="Genomic_DNA"/>
</dbReference>
<comment type="caution">
    <text evidence="6">The sequence shown here is derived from an EMBL/GenBank/DDBJ whole genome shotgun (WGS) entry which is preliminary data.</text>
</comment>
<dbReference type="AlphaFoldDB" id="A0A2T3NJV2"/>
<dbReference type="Gene3D" id="1.10.357.10">
    <property type="entry name" value="Tetracycline Repressor, domain 2"/>
    <property type="match status" value="1"/>
</dbReference>
<reference evidence="6 7" key="1">
    <citation type="submission" date="2018-03" db="EMBL/GenBank/DDBJ databases">
        <title>Whole genome sequencing of Histamine producing bacteria.</title>
        <authorList>
            <person name="Butler K."/>
        </authorList>
    </citation>
    <scope>NUCLEOTIDE SEQUENCE [LARGE SCALE GENOMIC DNA]</scope>
    <source>
        <strain evidence="6 7">DSM 19138</strain>
    </source>
</reference>
<name>A0A2T3NJV2_9GAMM</name>
<evidence type="ECO:0000313" key="7">
    <source>
        <dbReference type="Proteomes" id="UP000241346"/>
    </source>
</evidence>
<evidence type="ECO:0000256" key="4">
    <source>
        <dbReference type="PROSITE-ProRule" id="PRU00335"/>
    </source>
</evidence>
<dbReference type="InterPro" id="IPR001647">
    <property type="entry name" value="HTH_TetR"/>
</dbReference>
<evidence type="ECO:0000256" key="3">
    <source>
        <dbReference type="ARBA" id="ARBA00023163"/>
    </source>
</evidence>
<organism evidence="6 7">
    <name type="scientific">Photobacterium rosenbergii</name>
    <dbReference type="NCBI Taxonomy" id="294936"/>
    <lineage>
        <taxon>Bacteria</taxon>
        <taxon>Pseudomonadati</taxon>
        <taxon>Pseudomonadota</taxon>
        <taxon>Gammaproteobacteria</taxon>
        <taxon>Vibrionales</taxon>
        <taxon>Vibrionaceae</taxon>
        <taxon>Photobacterium</taxon>
    </lineage>
</organism>
<dbReference type="InterPro" id="IPR036271">
    <property type="entry name" value="Tet_transcr_reg_TetR-rel_C_sf"/>
</dbReference>
<dbReference type="SUPFAM" id="SSF46689">
    <property type="entry name" value="Homeodomain-like"/>
    <property type="match status" value="1"/>
</dbReference>